<name>A0A0G0YGB5_9BACT</name>
<feature type="domain" description="Carbohydrate kinase FGGY N-terminal" evidence="5">
    <location>
        <begin position="6"/>
        <end position="250"/>
    </location>
</feature>
<comment type="similarity">
    <text evidence="1">Belongs to the FGGY kinase family.</text>
</comment>
<dbReference type="InterPro" id="IPR018483">
    <property type="entry name" value="Carb_kinase_FGGY_CS"/>
</dbReference>
<evidence type="ECO:0000313" key="6">
    <source>
        <dbReference type="EMBL" id="KKR99407.1"/>
    </source>
</evidence>
<dbReference type="PANTHER" id="PTHR10196:SF69">
    <property type="entry name" value="GLYCEROL KINASE"/>
    <property type="match status" value="1"/>
</dbReference>
<evidence type="ECO:0000259" key="5">
    <source>
        <dbReference type="Pfam" id="PF00370"/>
    </source>
</evidence>
<protein>
    <recommendedName>
        <fullName evidence="4">ATP:glycerol 3-phosphotransferase</fullName>
    </recommendedName>
</protein>
<comment type="caution">
    <text evidence="6">The sequence shown here is derived from an EMBL/GenBank/DDBJ whole genome shotgun (WGS) entry which is preliminary data.</text>
</comment>
<dbReference type="InterPro" id="IPR043129">
    <property type="entry name" value="ATPase_NBD"/>
</dbReference>
<proteinExistence type="inferred from homology"/>
<dbReference type="Pfam" id="PF00370">
    <property type="entry name" value="FGGY_N"/>
    <property type="match status" value="1"/>
</dbReference>
<gene>
    <name evidence="6" type="ORF">UU50_C0006G0010</name>
</gene>
<dbReference type="PANTHER" id="PTHR10196">
    <property type="entry name" value="SUGAR KINASE"/>
    <property type="match status" value="1"/>
</dbReference>
<evidence type="ECO:0000256" key="1">
    <source>
        <dbReference type="ARBA" id="ARBA00009156"/>
    </source>
</evidence>
<evidence type="ECO:0000256" key="2">
    <source>
        <dbReference type="ARBA" id="ARBA00022679"/>
    </source>
</evidence>
<dbReference type="PROSITE" id="PS00933">
    <property type="entry name" value="FGGY_KINASES_1"/>
    <property type="match status" value="1"/>
</dbReference>
<dbReference type="Proteomes" id="UP000033930">
    <property type="component" value="Unassembled WGS sequence"/>
</dbReference>
<dbReference type="AlphaFoldDB" id="A0A0G0YGB5"/>
<dbReference type="PATRIC" id="fig|1618983.3.peg.314"/>
<dbReference type="InterPro" id="IPR018484">
    <property type="entry name" value="FGGY_N"/>
</dbReference>
<dbReference type="GO" id="GO:0019563">
    <property type="term" value="P:glycerol catabolic process"/>
    <property type="evidence" value="ECO:0007669"/>
    <property type="project" value="TreeGrafter"/>
</dbReference>
<keyword evidence="2" id="KW-0808">Transferase</keyword>
<evidence type="ECO:0000313" key="7">
    <source>
        <dbReference type="Proteomes" id="UP000033930"/>
    </source>
</evidence>
<dbReference type="GO" id="GO:0005829">
    <property type="term" value="C:cytosol"/>
    <property type="evidence" value="ECO:0007669"/>
    <property type="project" value="TreeGrafter"/>
</dbReference>
<keyword evidence="3 6" id="KW-0418">Kinase</keyword>
<accession>A0A0G0YGB5</accession>
<dbReference type="GO" id="GO:0004370">
    <property type="term" value="F:glycerol kinase activity"/>
    <property type="evidence" value="ECO:0007669"/>
    <property type="project" value="TreeGrafter"/>
</dbReference>
<organism evidence="6 7">
    <name type="scientific">Candidatus Uhrbacteria bacterium GW2011_GWC1_41_20</name>
    <dbReference type="NCBI Taxonomy" id="1618983"/>
    <lineage>
        <taxon>Bacteria</taxon>
        <taxon>Candidatus Uhriibacteriota</taxon>
    </lineage>
</organism>
<evidence type="ECO:0000256" key="3">
    <source>
        <dbReference type="ARBA" id="ARBA00022777"/>
    </source>
</evidence>
<dbReference type="EMBL" id="LCAW01000006">
    <property type="protein sequence ID" value="KKR99407.1"/>
    <property type="molecule type" value="Genomic_DNA"/>
</dbReference>
<sequence>MPGRKIILALDVGTTAIKVLAFEQETMACLGTASEPIEKMIQDDHVEQDPKMLVDVSTRLLKSLIGAHAIEPSNCIGLGITNQRETTILWNKKTREPIYPAIVWEDKRTQGWCDRQDQKFKDLIYQKTNLSLSPYFSASKIRWILDNVPEAKVLLLESNLAFGTVDTWLLWNLSKNKNHQTDWTNASRTLLFDVKKLEWSKELCDEFKIDVSILPEVKSSSSDFGVIRQDILGSEVQVMGICGDQQSSLFAASQYCGQDRGCTKITFGTGVFLMQIIDEGQAYDQMFYPALALQSDAHAIIKAIEYKIEGVGKEVELRLNDQKELDRYLDRLTDEVALVVSKLPIKPAEIIIDGGITQNQHLHAFLQEKVKSRVIQLPIYNGTALGVGYLVNKGVRSDNGLSLK</sequence>
<evidence type="ECO:0000256" key="4">
    <source>
        <dbReference type="ARBA" id="ARBA00043149"/>
    </source>
</evidence>
<dbReference type="SUPFAM" id="SSF53067">
    <property type="entry name" value="Actin-like ATPase domain"/>
    <property type="match status" value="1"/>
</dbReference>
<dbReference type="Gene3D" id="3.30.420.40">
    <property type="match status" value="1"/>
</dbReference>
<reference evidence="6 7" key="1">
    <citation type="journal article" date="2015" name="Nature">
        <title>rRNA introns, odd ribosomes, and small enigmatic genomes across a large radiation of phyla.</title>
        <authorList>
            <person name="Brown C.T."/>
            <person name="Hug L.A."/>
            <person name="Thomas B.C."/>
            <person name="Sharon I."/>
            <person name="Castelle C.J."/>
            <person name="Singh A."/>
            <person name="Wilkins M.J."/>
            <person name="Williams K.H."/>
            <person name="Banfield J.F."/>
        </authorList>
    </citation>
    <scope>NUCLEOTIDE SEQUENCE [LARGE SCALE GENOMIC DNA]</scope>
</reference>